<evidence type="ECO:0000313" key="10">
    <source>
        <dbReference type="EMBL" id="SDL14369.1"/>
    </source>
</evidence>
<dbReference type="SUPFAM" id="SSF55785">
    <property type="entry name" value="PYP-like sensor domain (PAS domain)"/>
    <property type="match status" value="2"/>
</dbReference>
<dbReference type="InterPro" id="IPR036097">
    <property type="entry name" value="HisK_dim/P_sf"/>
</dbReference>
<gene>
    <name evidence="10" type="ORF">SAMN04488090_0132</name>
</gene>
<proteinExistence type="predicted"/>
<dbReference type="InterPro" id="IPR004358">
    <property type="entry name" value="Sig_transdc_His_kin-like_C"/>
</dbReference>
<keyword evidence="6" id="KW-0902">Two-component regulatory system</keyword>
<dbReference type="InterPro" id="IPR005467">
    <property type="entry name" value="His_kinase_dom"/>
</dbReference>
<dbReference type="Proteomes" id="UP000198901">
    <property type="component" value="Unassembled WGS sequence"/>
</dbReference>
<name>A0A1G9HN50_9BACT</name>
<evidence type="ECO:0000313" key="11">
    <source>
        <dbReference type="Proteomes" id="UP000198901"/>
    </source>
</evidence>
<dbReference type="PROSITE" id="PS50112">
    <property type="entry name" value="PAS"/>
    <property type="match status" value="1"/>
</dbReference>
<dbReference type="SMART" id="SM00091">
    <property type="entry name" value="PAS"/>
    <property type="match status" value="2"/>
</dbReference>
<dbReference type="Pfam" id="PF00989">
    <property type="entry name" value="PAS"/>
    <property type="match status" value="1"/>
</dbReference>
<dbReference type="InterPro" id="IPR035965">
    <property type="entry name" value="PAS-like_dom_sf"/>
</dbReference>
<keyword evidence="7" id="KW-0175">Coiled coil</keyword>
<feature type="domain" description="PAS" evidence="9">
    <location>
        <begin position="127"/>
        <end position="196"/>
    </location>
</feature>
<evidence type="ECO:0000256" key="5">
    <source>
        <dbReference type="ARBA" id="ARBA00022777"/>
    </source>
</evidence>
<reference evidence="10 11" key="1">
    <citation type="submission" date="2016-10" db="EMBL/GenBank/DDBJ databases">
        <authorList>
            <person name="de Groot N.N."/>
        </authorList>
    </citation>
    <scope>NUCLEOTIDE SEQUENCE [LARGE SCALE GENOMIC DNA]</scope>
    <source>
        <strain evidence="10 11">DSM 21668</strain>
    </source>
</reference>
<organism evidence="10 11">
    <name type="scientific">Siphonobacter aquaeclarae</name>
    <dbReference type="NCBI Taxonomy" id="563176"/>
    <lineage>
        <taxon>Bacteria</taxon>
        <taxon>Pseudomonadati</taxon>
        <taxon>Bacteroidota</taxon>
        <taxon>Cytophagia</taxon>
        <taxon>Cytophagales</taxon>
        <taxon>Cytophagaceae</taxon>
        <taxon>Siphonobacter</taxon>
    </lineage>
</organism>
<keyword evidence="5" id="KW-0418">Kinase</keyword>
<dbReference type="Gene3D" id="3.30.565.10">
    <property type="entry name" value="Histidine kinase-like ATPase, C-terminal domain"/>
    <property type="match status" value="1"/>
</dbReference>
<dbReference type="InterPro" id="IPR013767">
    <property type="entry name" value="PAS_fold"/>
</dbReference>
<dbReference type="CDD" id="cd00082">
    <property type="entry name" value="HisKA"/>
    <property type="match status" value="1"/>
</dbReference>
<dbReference type="PANTHER" id="PTHR43711:SF26">
    <property type="entry name" value="SENSOR HISTIDINE KINASE RCSC"/>
    <property type="match status" value="1"/>
</dbReference>
<evidence type="ECO:0000256" key="1">
    <source>
        <dbReference type="ARBA" id="ARBA00000085"/>
    </source>
</evidence>
<dbReference type="InterPro" id="IPR003594">
    <property type="entry name" value="HATPase_dom"/>
</dbReference>
<evidence type="ECO:0000259" key="9">
    <source>
        <dbReference type="PROSITE" id="PS50112"/>
    </source>
</evidence>
<comment type="catalytic activity">
    <reaction evidence="1">
        <text>ATP + protein L-histidine = ADP + protein N-phospho-L-histidine.</text>
        <dbReference type="EC" id="2.7.13.3"/>
    </reaction>
</comment>
<sequence>MESDFYHRIFTDLLFEQADDFIGVFDLESEEFFRINEAGTGLFGVVTKDELQVRKAIPFLTGEKLAEIRERGKYRYQDETFLTRADGRTFWARIYVDPFDINDRPYAMVRISNLEWLHRIEDQLEQNARRYEAIFDSATIGIIVSDRKGNIVSCNQLGYKLFGYPDNELTGQSIELLVPRDRSQGHEHYRESFYRHPQVRAMGHNRDLYARRKDGSIFPVEISLSYFHLEDELYAVAYIIDISFKKETEQELLAQQHRIESMNAELEQKVVDRTHALMTTLAELEKSKDELSKALATERELGELKSRFVAMASHEFRTPLTTVLTSASLIEKYPESDQQDKRSRHIRRITSSVNHLNDILEEFLSVGKLEEGKVEVQLSEVDLMRLLSEIMTDLQGLLKTDQVFDTRLDFGDVVWSDSAILRMILVNLLSNAIKYSGEGTLISINGIRQDNLLVLSIQDQGIGISKEDQKHLFERFFRAQNATNIQGTGLGLHIVRRYLELIGGKITLDSELNQGTTVTIVIPITEPVKTDEDDSAY</sequence>
<evidence type="ECO:0000256" key="3">
    <source>
        <dbReference type="ARBA" id="ARBA00022553"/>
    </source>
</evidence>
<dbReference type="InterPro" id="IPR050736">
    <property type="entry name" value="Sensor_HK_Regulatory"/>
</dbReference>
<dbReference type="Pfam" id="PF13426">
    <property type="entry name" value="PAS_9"/>
    <property type="match status" value="1"/>
</dbReference>
<keyword evidence="11" id="KW-1185">Reference proteome</keyword>
<dbReference type="SMART" id="SM00387">
    <property type="entry name" value="HATPase_c"/>
    <property type="match status" value="1"/>
</dbReference>
<accession>A0A1G9HN50</accession>
<evidence type="ECO:0000256" key="6">
    <source>
        <dbReference type="ARBA" id="ARBA00023012"/>
    </source>
</evidence>
<dbReference type="FunFam" id="3.30.565.10:FF:000006">
    <property type="entry name" value="Sensor histidine kinase WalK"/>
    <property type="match status" value="1"/>
</dbReference>
<dbReference type="SUPFAM" id="SSF55874">
    <property type="entry name" value="ATPase domain of HSP90 chaperone/DNA topoisomerase II/histidine kinase"/>
    <property type="match status" value="1"/>
</dbReference>
<keyword evidence="4" id="KW-0808">Transferase</keyword>
<dbReference type="Pfam" id="PF00512">
    <property type="entry name" value="HisKA"/>
    <property type="match status" value="1"/>
</dbReference>
<dbReference type="GO" id="GO:0000155">
    <property type="term" value="F:phosphorelay sensor kinase activity"/>
    <property type="evidence" value="ECO:0007669"/>
    <property type="project" value="InterPro"/>
</dbReference>
<feature type="coiled-coil region" evidence="7">
    <location>
        <begin position="245"/>
        <end position="301"/>
    </location>
</feature>
<evidence type="ECO:0000256" key="4">
    <source>
        <dbReference type="ARBA" id="ARBA00022679"/>
    </source>
</evidence>
<evidence type="ECO:0000256" key="2">
    <source>
        <dbReference type="ARBA" id="ARBA00012438"/>
    </source>
</evidence>
<dbReference type="Gene3D" id="1.10.287.130">
    <property type="match status" value="1"/>
</dbReference>
<evidence type="ECO:0000259" key="8">
    <source>
        <dbReference type="PROSITE" id="PS50109"/>
    </source>
</evidence>
<dbReference type="InterPro" id="IPR000014">
    <property type="entry name" value="PAS"/>
</dbReference>
<dbReference type="Pfam" id="PF02518">
    <property type="entry name" value="HATPase_c"/>
    <property type="match status" value="1"/>
</dbReference>
<dbReference type="RefSeq" id="WP_093196510.1">
    <property type="nucleotide sequence ID" value="NZ_FNGS01000001.1"/>
</dbReference>
<feature type="domain" description="Histidine kinase" evidence="8">
    <location>
        <begin position="311"/>
        <end position="526"/>
    </location>
</feature>
<dbReference type="SUPFAM" id="SSF47384">
    <property type="entry name" value="Homodimeric domain of signal transducing histidine kinase"/>
    <property type="match status" value="1"/>
</dbReference>
<dbReference type="PROSITE" id="PS50109">
    <property type="entry name" value="HIS_KIN"/>
    <property type="match status" value="1"/>
</dbReference>
<dbReference type="STRING" id="563176.SAMN04488090_0132"/>
<evidence type="ECO:0000256" key="7">
    <source>
        <dbReference type="SAM" id="Coils"/>
    </source>
</evidence>
<dbReference type="InterPro" id="IPR003661">
    <property type="entry name" value="HisK_dim/P_dom"/>
</dbReference>
<dbReference type="GO" id="GO:0006355">
    <property type="term" value="P:regulation of DNA-templated transcription"/>
    <property type="evidence" value="ECO:0007669"/>
    <property type="project" value="InterPro"/>
</dbReference>
<dbReference type="EMBL" id="FNGS01000001">
    <property type="protein sequence ID" value="SDL14369.1"/>
    <property type="molecule type" value="Genomic_DNA"/>
</dbReference>
<dbReference type="AlphaFoldDB" id="A0A1G9HN50"/>
<keyword evidence="3" id="KW-0597">Phosphoprotein</keyword>
<dbReference type="SMART" id="SM00388">
    <property type="entry name" value="HisKA"/>
    <property type="match status" value="1"/>
</dbReference>
<dbReference type="OrthoDB" id="9808408at2"/>
<dbReference type="PRINTS" id="PR00344">
    <property type="entry name" value="BCTRLSENSOR"/>
</dbReference>
<dbReference type="CDD" id="cd00075">
    <property type="entry name" value="HATPase"/>
    <property type="match status" value="1"/>
</dbReference>
<dbReference type="NCBIfam" id="TIGR00229">
    <property type="entry name" value="sensory_box"/>
    <property type="match status" value="1"/>
</dbReference>
<dbReference type="EC" id="2.7.13.3" evidence="2"/>
<protein>
    <recommendedName>
        <fullName evidence="2">histidine kinase</fullName>
        <ecNumber evidence="2">2.7.13.3</ecNumber>
    </recommendedName>
</protein>
<dbReference type="Gene3D" id="3.30.450.20">
    <property type="entry name" value="PAS domain"/>
    <property type="match status" value="2"/>
</dbReference>
<dbReference type="CDD" id="cd00130">
    <property type="entry name" value="PAS"/>
    <property type="match status" value="1"/>
</dbReference>
<dbReference type="InterPro" id="IPR036890">
    <property type="entry name" value="HATPase_C_sf"/>
</dbReference>
<dbReference type="PANTHER" id="PTHR43711">
    <property type="entry name" value="TWO-COMPONENT HISTIDINE KINASE"/>
    <property type="match status" value="1"/>
</dbReference>